<dbReference type="InterPro" id="IPR002067">
    <property type="entry name" value="MCP"/>
</dbReference>
<dbReference type="Proteomes" id="UP000799049">
    <property type="component" value="Unassembled WGS sequence"/>
</dbReference>
<dbReference type="Gene3D" id="1.50.40.10">
    <property type="entry name" value="Mitochondrial carrier domain"/>
    <property type="match status" value="1"/>
</dbReference>
<comment type="subcellular location">
    <subcellularLocation>
        <location evidence="1">Membrane</location>
        <topology evidence="1">Multi-pass membrane protein</topology>
    </subcellularLocation>
</comment>
<dbReference type="Pfam" id="PF00153">
    <property type="entry name" value="Mito_carr"/>
    <property type="match status" value="3"/>
</dbReference>
<keyword evidence="6" id="KW-1133">Transmembrane helix</keyword>
<comment type="similarity">
    <text evidence="2 9">Belongs to the mitochondrial carrier (TC 2.A.29) family.</text>
</comment>
<dbReference type="PROSITE" id="PS50920">
    <property type="entry name" value="SOLCAR"/>
    <property type="match status" value="3"/>
</dbReference>
<organism evidence="10 11">
    <name type="scientific">Andalucia godoyi</name>
    <name type="common">Flagellate</name>
    <dbReference type="NCBI Taxonomy" id="505711"/>
    <lineage>
        <taxon>Eukaryota</taxon>
        <taxon>Discoba</taxon>
        <taxon>Jakobida</taxon>
        <taxon>Andalucina</taxon>
        <taxon>Andaluciidae</taxon>
        <taxon>Andalucia</taxon>
    </lineage>
</organism>
<keyword evidence="4 8" id="KW-0812">Transmembrane</keyword>
<evidence type="ECO:0000313" key="10">
    <source>
        <dbReference type="EMBL" id="KAF0852454.1"/>
    </source>
</evidence>
<keyword evidence="11" id="KW-1185">Reference proteome</keyword>
<protein>
    <submittedName>
        <fullName evidence="10">Mitochondrial solute carrier family 25 (Mitochondrial folate transporter) member 32</fullName>
    </submittedName>
</protein>
<keyword evidence="3 9" id="KW-0813">Transport</keyword>
<evidence type="ECO:0000256" key="8">
    <source>
        <dbReference type="PROSITE-ProRule" id="PRU00282"/>
    </source>
</evidence>
<dbReference type="OrthoDB" id="428293at2759"/>
<dbReference type="InterPro" id="IPR044712">
    <property type="entry name" value="SLC25A32-like"/>
</dbReference>
<evidence type="ECO:0000313" key="11">
    <source>
        <dbReference type="Proteomes" id="UP000799049"/>
    </source>
</evidence>
<dbReference type="PANTHER" id="PTHR45683">
    <property type="entry name" value="MITOCHONDRIAL NICOTINAMIDE ADENINE DINUCLEOTIDE TRANSPORTER 1-RELATED-RELATED"/>
    <property type="match status" value="1"/>
</dbReference>
<dbReference type="SUPFAM" id="SSF103506">
    <property type="entry name" value="Mitochondrial carrier"/>
    <property type="match status" value="1"/>
</dbReference>
<proteinExistence type="inferred from homology"/>
<dbReference type="GO" id="GO:0016020">
    <property type="term" value="C:membrane"/>
    <property type="evidence" value="ECO:0007669"/>
    <property type="project" value="UniProtKB-SubCell"/>
</dbReference>
<keyword evidence="5" id="KW-0677">Repeat</keyword>
<evidence type="ECO:0000256" key="2">
    <source>
        <dbReference type="ARBA" id="ARBA00006375"/>
    </source>
</evidence>
<keyword evidence="7 8" id="KW-0472">Membrane</keyword>
<feature type="repeat" description="Solcar" evidence="8">
    <location>
        <begin position="100"/>
        <end position="186"/>
    </location>
</feature>
<evidence type="ECO:0000256" key="6">
    <source>
        <dbReference type="ARBA" id="ARBA00022989"/>
    </source>
</evidence>
<evidence type="ECO:0000256" key="7">
    <source>
        <dbReference type="ARBA" id="ARBA00023136"/>
    </source>
</evidence>
<sequence length="280" mass="31136">MGDNAPKKQNSVLAGFLAGAIPTVTLHPLDFIKVRFQAVNSQEIRALGTFGAASNIAKTQGIRTLFSGLVPSLIGNSASWGIYLYLYSRIKSWNAAHISNPLIVSFSSGVQAGVCSTLMTNPIWLIKTRLQLQNKTNHRYSGMTHAFKTIVREEGVAGLYRGIVPALFLVSHGSLQFMAYDELKRLFDADSHLSYFAAGVASKTFAMVITYPFQVVKTRLQDFRSTSDHSYRGFRDAVQQIIRKEGPLTFYRGLSASFYRLVPMSAMTLTLYEFFSQHLP</sequence>
<evidence type="ECO:0000256" key="1">
    <source>
        <dbReference type="ARBA" id="ARBA00004141"/>
    </source>
</evidence>
<feature type="repeat" description="Solcar" evidence="8">
    <location>
        <begin position="6"/>
        <end position="93"/>
    </location>
</feature>
<reference evidence="10" key="1">
    <citation type="submission" date="2019-09" db="EMBL/GenBank/DDBJ databases">
        <title>The Mitochondrial Proteome of the Jakobid, Andalucia godoyi, a Protist With the Most Gene-Rich and Bacteria-Like Mitochondrial Genome.</title>
        <authorList>
            <person name="Gray M.W."/>
            <person name="Burger G."/>
            <person name="Derelle R."/>
            <person name="Klimes V."/>
            <person name="Leger M."/>
            <person name="Sarrasin M."/>
            <person name="Vlcek C."/>
            <person name="Roger A.J."/>
            <person name="Elias M."/>
            <person name="Lang B.F."/>
        </authorList>
    </citation>
    <scope>NUCLEOTIDE SEQUENCE</scope>
    <source>
        <strain evidence="10">And28</strain>
    </source>
</reference>
<evidence type="ECO:0000256" key="9">
    <source>
        <dbReference type="RuleBase" id="RU000488"/>
    </source>
</evidence>
<gene>
    <name evidence="10" type="ORF">ANDGO_00079</name>
</gene>
<evidence type="ECO:0000256" key="5">
    <source>
        <dbReference type="ARBA" id="ARBA00022737"/>
    </source>
</evidence>
<evidence type="ECO:0000256" key="3">
    <source>
        <dbReference type="ARBA" id="ARBA00022448"/>
    </source>
</evidence>
<name>A0A8K0AJ77_ANDGO</name>
<dbReference type="EMBL" id="VRVR01000035">
    <property type="protein sequence ID" value="KAF0852454.1"/>
    <property type="molecule type" value="Genomic_DNA"/>
</dbReference>
<evidence type="ECO:0000256" key="4">
    <source>
        <dbReference type="ARBA" id="ARBA00022692"/>
    </source>
</evidence>
<dbReference type="AlphaFoldDB" id="A0A8K0AJ77"/>
<dbReference type="GO" id="GO:0015215">
    <property type="term" value="F:nucleotide transmembrane transporter activity"/>
    <property type="evidence" value="ECO:0007669"/>
    <property type="project" value="UniProtKB-ARBA"/>
</dbReference>
<dbReference type="InterPro" id="IPR018108">
    <property type="entry name" value="MCP_transmembrane"/>
</dbReference>
<accession>A0A8K0AJ77</accession>
<dbReference type="PRINTS" id="PR00926">
    <property type="entry name" value="MITOCARRIER"/>
</dbReference>
<feature type="repeat" description="Solcar" evidence="8">
    <location>
        <begin position="190"/>
        <end position="278"/>
    </location>
</feature>
<dbReference type="InterPro" id="IPR023395">
    <property type="entry name" value="MCP_dom_sf"/>
</dbReference>
<comment type="caution">
    <text evidence="10">The sequence shown here is derived from an EMBL/GenBank/DDBJ whole genome shotgun (WGS) entry which is preliminary data.</text>
</comment>